<proteinExistence type="predicted"/>
<dbReference type="EnsemblProtists" id="EKX50992">
    <property type="protein sequence ID" value="EKX50992"/>
    <property type="gene ID" value="GUITHDRAFT_103579"/>
</dbReference>
<keyword evidence="5" id="KW-1185">Reference proteome</keyword>
<dbReference type="Pfam" id="PF12796">
    <property type="entry name" value="Ank_2"/>
    <property type="match status" value="1"/>
</dbReference>
<evidence type="ECO:0000313" key="4">
    <source>
        <dbReference type="EnsemblProtists" id="EKX50992"/>
    </source>
</evidence>
<dbReference type="Gene3D" id="3.40.390.10">
    <property type="entry name" value="Collagenase (Catalytic Domain)"/>
    <property type="match status" value="1"/>
</dbReference>
<dbReference type="GeneID" id="17307640"/>
<dbReference type="GO" id="GO:0008237">
    <property type="term" value="F:metallopeptidase activity"/>
    <property type="evidence" value="ECO:0007669"/>
    <property type="project" value="InterPro"/>
</dbReference>
<reference evidence="5" key="2">
    <citation type="submission" date="2012-11" db="EMBL/GenBank/DDBJ databases">
        <authorList>
            <person name="Kuo A."/>
            <person name="Curtis B.A."/>
            <person name="Tanifuji G."/>
            <person name="Burki F."/>
            <person name="Gruber A."/>
            <person name="Irimia M."/>
            <person name="Maruyama S."/>
            <person name="Arias M.C."/>
            <person name="Ball S.G."/>
            <person name="Gile G.H."/>
            <person name="Hirakawa Y."/>
            <person name="Hopkins J.F."/>
            <person name="Rensing S.A."/>
            <person name="Schmutz J."/>
            <person name="Symeonidi A."/>
            <person name="Elias M."/>
            <person name="Eveleigh R.J."/>
            <person name="Herman E.K."/>
            <person name="Klute M.J."/>
            <person name="Nakayama T."/>
            <person name="Obornik M."/>
            <person name="Reyes-Prieto A."/>
            <person name="Armbrust E.V."/>
            <person name="Aves S.J."/>
            <person name="Beiko R.G."/>
            <person name="Coutinho P."/>
            <person name="Dacks J.B."/>
            <person name="Durnford D.G."/>
            <person name="Fast N.M."/>
            <person name="Green B.R."/>
            <person name="Grisdale C."/>
            <person name="Hempe F."/>
            <person name="Henrissat B."/>
            <person name="Hoppner M.P."/>
            <person name="Ishida K.-I."/>
            <person name="Kim E."/>
            <person name="Koreny L."/>
            <person name="Kroth P.G."/>
            <person name="Liu Y."/>
            <person name="Malik S.-B."/>
            <person name="Maier U.G."/>
            <person name="McRose D."/>
            <person name="Mock T."/>
            <person name="Neilson J.A."/>
            <person name="Onodera N.T."/>
            <person name="Poole A.M."/>
            <person name="Pritham E.J."/>
            <person name="Richards T.A."/>
            <person name="Rocap G."/>
            <person name="Roy S.W."/>
            <person name="Sarai C."/>
            <person name="Schaack S."/>
            <person name="Shirato S."/>
            <person name="Slamovits C.H."/>
            <person name="Spencer D.F."/>
            <person name="Suzuki S."/>
            <person name="Worden A.Z."/>
            <person name="Zauner S."/>
            <person name="Barry K."/>
            <person name="Bell C."/>
            <person name="Bharti A.K."/>
            <person name="Crow J.A."/>
            <person name="Grimwood J."/>
            <person name="Kramer R."/>
            <person name="Lindquist E."/>
            <person name="Lucas S."/>
            <person name="Salamov A."/>
            <person name="McFadden G.I."/>
            <person name="Lane C.E."/>
            <person name="Keeling P.J."/>
            <person name="Gray M.W."/>
            <person name="Grigoriev I.V."/>
            <person name="Archibald J.M."/>
        </authorList>
    </citation>
    <scope>NUCLEOTIDE SEQUENCE</scope>
    <source>
        <strain evidence="5">CCMP2712</strain>
    </source>
</reference>
<keyword evidence="2" id="KW-0040">ANK repeat</keyword>
<dbReference type="HOGENOM" id="CLU_480175_0_0_1"/>
<keyword evidence="1" id="KW-0677">Repeat</keyword>
<protein>
    <submittedName>
        <fullName evidence="3 4">Uncharacterized protein</fullName>
    </submittedName>
</protein>
<evidence type="ECO:0000313" key="5">
    <source>
        <dbReference type="Proteomes" id="UP000011087"/>
    </source>
</evidence>
<dbReference type="InterPro" id="IPR024079">
    <property type="entry name" value="MetalloPept_cat_dom_sf"/>
</dbReference>
<accession>L1JRB4</accession>
<dbReference type="PANTHER" id="PTHR24166:SF48">
    <property type="entry name" value="PROTEIN VAPYRIN"/>
    <property type="match status" value="1"/>
</dbReference>
<evidence type="ECO:0000313" key="3">
    <source>
        <dbReference type="EMBL" id="EKX50992.1"/>
    </source>
</evidence>
<dbReference type="InterPro" id="IPR050889">
    <property type="entry name" value="Dendritic_Spine_Reg/Scaffold"/>
</dbReference>
<dbReference type="EMBL" id="JH992977">
    <property type="protein sequence ID" value="EKX50992.1"/>
    <property type="molecule type" value="Genomic_DNA"/>
</dbReference>
<gene>
    <name evidence="3" type="ORF">GUITHDRAFT_103579</name>
</gene>
<dbReference type="SMART" id="SM00248">
    <property type="entry name" value="ANK"/>
    <property type="match status" value="2"/>
</dbReference>
<organism evidence="3">
    <name type="scientific">Guillardia theta (strain CCMP2712)</name>
    <name type="common">Cryptophyte</name>
    <dbReference type="NCBI Taxonomy" id="905079"/>
    <lineage>
        <taxon>Eukaryota</taxon>
        <taxon>Cryptophyceae</taxon>
        <taxon>Pyrenomonadales</taxon>
        <taxon>Geminigeraceae</taxon>
        <taxon>Guillardia</taxon>
    </lineage>
</organism>
<dbReference type="RefSeq" id="XP_005837972.1">
    <property type="nucleotide sequence ID" value="XM_005837915.1"/>
</dbReference>
<sequence>MAEGELQGAVGSSSWMATMEVLLRYRRRRRGHGSVTQKGWDDGIWKELGEGLRAALDKNSSSSVAMIMATLMSMSCEEERDSWEHACTKLCHGYLGIDANLIKKFLAPDEDRKQLDRWRSEFLFLRKMMVDDQISIHDPMPFLEVEVEVEVESNQRSQPKNDKLKKLQDRMRSKNNQSLPPLHPKAAGYPPLCVAAQQGRLEMVVLLLVSGARSTCPCKITAAPTALHLAASGGFSDVSAALRAANGVERSEERSEDSIEDASLKRERQLDTYHDARGHTPLQIAVRAGWFKLVKELMCQCGDCYQMEGWGTDSTFYVCPSERTYSVPEDSERLVSVFQRAADIWEENCGRKLFSVGHNTNVRNSPGQTREEMSQHTYSIEVDFGEWNVKNGYTSPSVKPNRWPLKRCGAKVFLRKRRAEEVFPRSVEDALVATACHELGHVVGLPHHPDPEELMYFLGLPLGHGQGCKGHNFGRDCTAAIRWLYNPCLKTAVSSVGYPTICLKCFAPGWWNVRDRGKFLSVSPQLFASKAKPRRNPSTKRQVEILEDGSTRLLTTSTVDDVDEFTEL</sequence>
<reference evidence="3 5" key="1">
    <citation type="journal article" date="2012" name="Nature">
        <title>Algal genomes reveal evolutionary mosaicism and the fate of nucleomorphs.</title>
        <authorList>
            <consortium name="DOE Joint Genome Institute"/>
            <person name="Curtis B.A."/>
            <person name="Tanifuji G."/>
            <person name="Burki F."/>
            <person name="Gruber A."/>
            <person name="Irimia M."/>
            <person name="Maruyama S."/>
            <person name="Arias M.C."/>
            <person name="Ball S.G."/>
            <person name="Gile G.H."/>
            <person name="Hirakawa Y."/>
            <person name="Hopkins J.F."/>
            <person name="Kuo A."/>
            <person name="Rensing S.A."/>
            <person name="Schmutz J."/>
            <person name="Symeonidi A."/>
            <person name="Elias M."/>
            <person name="Eveleigh R.J."/>
            <person name="Herman E.K."/>
            <person name="Klute M.J."/>
            <person name="Nakayama T."/>
            <person name="Obornik M."/>
            <person name="Reyes-Prieto A."/>
            <person name="Armbrust E.V."/>
            <person name="Aves S.J."/>
            <person name="Beiko R.G."/>
            <person name="Coutinho P."/>
            <person name="Dacks J.B."/>
            <person name="Durnford D.G."/>
            <person name="Fast N.M."/>
            <person name="Green B.R."/>
            <person name="Grisdale C.J."/>
            <person name="Hempel F."/>
            <person name="Henrissat B."/>
            <person name="Hoppner M.P."/>
            <person name="Ishida K."/>
            <person name="Kim E."/>
            <person name="Koreny L."/>
            <person name="Kroth P.G."/>
            <person name="Liu Y."/>
            <person name="Malik S.B."/>
            <person name="Maier U.G."/>
            <person name="McRose D."/>
            <person name="Mock T."/>
            <person name="Neilson J.A."/>
            <person name="Onodera N.T."/>
            <person name="Poole A.M."/>
            <person name="Pritham E.J."/>
            <person name="Richards T.A."/>
            <person name="Rocap G."/>
            <person name="Roy S.W."/>
            <person name="Sarai C."/>
            <person name="Schaack S."/>
            <person name="Shirato S."/>
            <person name="Slamovits C.H."/>
            <person name="Spencer D.F."/>
            <person name="Suzuki S."/>
            <person name="Worden A.Z."/>
            <person name="Zauner S."/>
            <person name="Barry K."/>
            <person name="Bell C."/>
            <person name="Bharti A.K."/>
            <person name="Crow J.A."/>
            <person name="Grimwood J."/>
            <person name="Kramer R."/>
            <person name="Lindquist E."/>
            <person name="Lucas S."/>
            <person name="Salamov A."/>
            <person name="McFadden G.I."/>
            <person name="Lane C.E."/>
            <person name="Keeling P.J."/>
            <person name="Gray M.W."/>
            <person name="Grigoriev I.V."/>
            <person name="Archibald J.M."/>
        </authorList>
    </citation>
    <scope>NUCLEOTIDE SEQUENCE</scope>
    <source>
        <strain evidence="3 5">CCMP2712</strain>
    </source>
</reference>
<name>L1JRB4_GUITC</name>
<dbReference type="KEGG" id="gtt:GUITHDRAFT_103579"/>
<dbReference type="InterPro" id="IPR002110">
    <property type="entry name" value="Ankyrin_rpt"/>
</dbReference>
<dbReference type="PANTHER" id="PTHR24166">
    <property type="entry name" value="ROLLING PEBBLES, ISOFORM B"/>
    <property type="match status" value="1"/>
</dbReference>
<dbReference type="PaxDb" id="55529-EKX50992"/>
<dbReference type="InterPro" id="IPR036770">
    <property type="entry name" value="Ankyrin_rpt-contain_sf"/>
</dbReference>
<dbReference type="SUPFAM" id="SSF55486">
    <property type="entry name" value="Metalloproteases ('zincins'), catalytic domain"/>
    <property type="match status" value="1"/>
</dbReference>
<dbReference type="OrthoDB" id="406838at2759"/>
<dbReference type="SUPFAM" id="SSF48403">
    <property type="entry name" value="Ankyrin repeat"/>
    <property type="match status" value="1"/>
</dbReference>
<evidence type="ECO:0000256" key="1">
    <source>
        <dbReference type="ARBA" id="ARBA00022737"/>
    </source>
</evidence>
<dbReference type="Gene3D" id="1.25.40.20">
    <property type="entry name" value="Ankyrin repeat-containing domain"/>
    <property type="match status" value="1"/>
</dbReference>
<dbReference type="AlphaFoldDB" id="L1JRB4"/>
<evidence type="ECO:0000256" key="2">
    <source>
        <dbReference type="ARBA" id="ARBA00023043"/>
    </source>
</evidence>
<reference evidence="4" key="3">
    <citation type="submission" date="2015-06" db="UniProtKB">
        <authorList>
            <consortium name="EnsemblProtists"/>
        </authorList>
    </citation>
    <scope>IDENTIFICATION</scope>
</reference>
<dbReference type="Proteomes" id="UP000011087">
    <property type="component" value="Unassembled WGS sequence"/>
</dbReference>